<dbReference type="CDD" id="cd02961">
    <property type="entry name" value="PDI_a_family"/>
    <property type="match status" value="1"/>
</dbReference>
<feature type="domain" description="J" evidence="2">
    <location>
        <begin position="90"/>
        <end position="155"/>
    </location>
</feature>
<dbReference type="PANTHER" id="PTHR24074">
    <property type="entry name" value="CO-CHAPERONE PROTEIN DJLA"/>
    <property type="match status" value="1"/>
</dbReference>
<gene>
    <name evidence="3" type="ORF">BRAN1462_LOCUS34982</name>
</gene>
<evidence type="ECO:0000313" key="3">
    <source>
        <dbReference type="EMBL" id="CAD9592376.1"/>
    </source>
</evidence>
<evidence type="ECO:0000259" key="2">
    <source>
        <dbReference type="PROSITE" id="PS50076"/>
    </source>
</evidence>
<dbReference type="Gene3D" id="1.10.287.110">
    <property type="entry name" value="DnaJ domain"/>
    <property type="match status" value="1"/>
</dbReference>
<sequence length="632" mass="69083">MRLLRLLVVGFVIDARREQDPKPAAREGKPKKKGGKAASWEAPSMSIGQVREKCNVYGGPLLMLLFTCALFGARIAGEDFSPDTKNDEVNLFEVLGVPHDASVLDVRKAYKHLALSWHPDKNPGCEACATRFAKISQAYEVLNNPEKRKAYEARRAPEGSLESMASVDLTADDFEARVARSNDVWYVQVYDPTDGLCQHFHALWEDVAHRHEDVARFGRIDLVKHRRVVSLLPQRVGMVPLVFRFARGHEPVIFQSAYSSEDRGSAPFARFVQDNFPEVRRIGAAAELRSWWDAGADRQRILLASPAGGFGRRTAELMQALRLAHMWHEFFDFAVADAKLASDALGSSLPPGALQTPGAWAVVARAQGGAGGRAEVKEAAQLRDLSGAMQELISRSIGHEAPHATLRNYQQLCGALGMRTFCLFLVDNSVARVPVALEELGSSRTSFLQEAAELRSEDEEATEEPFHIQPIRVTTSSSRLPWLPVAPGASFKALWAAADKAPSFVLELETRRVAPVKTASFRELYQQIAYDDLKFRELPEGLSLARSLPDPEVTLGRELLHGLATLQGSLLAFLLAAAAIAVVPELSLPAVGAVTAVAASLIAGAWPLACRRCIAIVWCGISPGRFECLVGG</sequence>
<dbReference type="SMART" id="SM00271">
    <property type="entry name" value="DnaJ"/>
    <property type="match status" value="1"/>
</dbReference>
<organism evidence="3">
    <name type="scientific">Zooxanthella nutricula</name>
    <dbReference type="NCBI Taxonomy" id="1333877"/>
    <lineage>
        <taxon>Eukaryota</taxon>
        <taxon>Sar</taxon>
        <taxon>Alveolata</taxon>
        <taxon>Dinophyceae</taxon>
        <taxon>Peridiniales</taxon>
        <taxon>Peridiniales incertae sedis</taxon>
        <taxon>Zooxanthella</taxon>
    </lineage>
</organism>
<dbReference type="EMBL" id="HBGW01055137">
    <property type="protein sequence ID" value="CAD9592376.1"/>
    <property type="molecule type" value="Transcribed_RNA"/>
</dbReference>
<protein>
    <recommendedName>
        <fullName evidence="2">J domain-containing protein</fullName>
    </recommendedName>
</protein>
<dbReference type="InterPro" id="IPR036249">
    <property type="entry name" value="Thioredoxin-like_sf"/>
</dbReference>
<feature type="region of interest" description="Disordered" evidence="1">
    <location>
        <begin position="19"/>
        <end position="38"/>
    </location>
</feature>
<dbReference type="Pfam" id="PF00226">
    <property type="entry name" value="DnaJ"/>
    <property type="match status" value="1"/>
</dbReference>
<accession>A0A7S2L1V6</accession>
<dbReference type="PRINTS" id="PR00625">
    <property type="entry name" value="JDOMAIN"/>
</dbReference>
<dbReference type="InterPro" id="IPR036869">
    <property type="entry name" value="J_dom_sf"/>
</dbReference>
<feature type="compositionally biased region" description="Basic and acidic residues" evidence="1">
    <location>
        <begin position="19"/>
        <end position="28"/>
    </location>
</feature>
<dbReference type="SUPFAM" id="SSF46565">
    <property type="entry name" value="Chaperone J-domain"/>
    <property type="match status" value="1"/>
</dbReference>
<dbReference type="InterPro" id="IPR050817">
    <property type="entry name" value="DjlA_DnaK_co-chaperone"/>
</dbReference>
<dbReference type="AlphaFoldDB" id="A0A7S2L1V6"/>
<dbReference type="Gene3D" id="3.40.30.10">
    <property type="entry name" value="Glutaredoxin"/>
    <property type="match status" value="1"/>
</dbReference>
<proteinExistence type="predicted"/>
<reference evidence="3" key="1">
    <citation type="submission" date="2021-01" db="EMBL/GenBank/DDBJ databases">
        <authorList>
            <person name="Corre E."/>
            <person name="Pelletier E."/>
            <person name="Niang G."/>
            <person name="Scheremetjew M."/>
            <person name="Finn R."/>
            <person name="Kale V."/>
            <person name="Holt S."/>
            <person name="Cochrane G."/>
            <person name="Meng A."/>
            <person name="Brown T."/>
            <person name="Cohen L."/>
        </authorList>
    </citation>
    <scope>NUCLEOTIDE SEQUENCE</scope>
    <source>
        <strain evidence="3">RCC3387</strain>
    </source>
</reference>
<dbReference type="SUPFAM" id="SSF52833">
    <property type="entry name" value="Thioredoxin-like"/>
    <property type="match status" value="1"/>
</dbReference>
<dbReference type="CDD" id="cd06257">
    <property type="entry name" value="DnaJ"/>
    <property type="match status" value="1"/>
</dbReference>
<evidence type="ECO:0000256" key="1">
    <source>
        <dbReference type="SAM" id="MobiDB-lite"/>
    </source>
</evidence>
<dbReference type="PROSITE" id="PS00636">
    <property type="entry name" value="DNAJ_1"/>
    <property type="match status" value="1"/>
</dbReference>
<dbReference type="InterPro" id="IPR018253">
    <property type="entry name" value="DnaJ_domain_CS"/>
</dbReference>
<dbReference type="InterPro" id="IPR001623">
    <property type="entry name" value="DnaJ_domain"/>
</dbReference>
<dbReference type="PROSITE" id="PS50076">
    <property type="entry name" value="DNAJ_2"/>
    <property type="match status" value="1"/>
</dbReference>
<name>A0A7S2L1V6_9DINO</name>